<evidence type="ECO:0000256" key="1">
    <source>
        <dbReference type="SAM" id="SignalP"/>
    </source>
</evidence>
<feature type="signal peptide" evidence="1">
    <location>
        <begin position="1"/>
        <end position="24"/>
    </location>
</feature>
<proteinExistence type="predicted"/>
<organism evidence="2 3">
    <name type="scientific">Cinara cedri</name>
    <dbReference type="NCBI Taxonomy" id="506608"/>
    <lineage>
        <taxon>Eukaryota</taxon>
        <taxon>Metazoa</taxon>
        <taxon>Ecdysozoa</taxon>
        <taxon>Arthropoda</taxon>
        <taxon>Hexapoda</taxon>
        <taxon>Insecta</taxon>
        <taxon>Pterygota</taxon>
        <taxon>Neoptera</taxon>
        <taxon>Paraneoptera</taxon>
        <taxon>Hemiptera</taxon>
        <taxon>Sternorrhyncha</taxon>
        <taxon>Aphidomorpha</taxon>
        <taxon>Aphidoidea</taxon>
        <taxon>Aphididae</taxon>
        <taxon>Lachninae</taxon>
        <taxon>Cinara</taxon>
    </lineage>
</organism>
<protein>
    <submittedName>
        <fullName evidence="2">Tetratricopeptide-like helical domain</fullName>
    </submittedName>
</protein>
<accession>A0A5E4LYB9</accession>
<keyword evidence="1" id="KW-0732">Signal</keyword>
<evidence type="ECO:0000313" key="3">
    <source>
        <dbReference type="Proteomes" id="UP000325440"/>
    </source>
</evidence>
<feature type="chain" id="PRO_5022811443" evidence="1">
    <location>
        <begin position="25"/>
        <end position="331"/>
    </location>
</feature>
<dbReference type="Proteomes" id="UP000325440">
    <property type="component" value="Unassembled WGS sequence"/>
</dbReference>
<dbReference type="AlphaFoldDB" id="A0A5E4LYB9"/>
<evidence type="ECO:0000313" key="2">
    <source>
        <dbReference type="EMBL" id="VVC24637.1"/>
    </source>
</evidence>
<dbReference type="EMBL" id="CABPRJ010000004">
    <property type="protein sequence ID" value="VVC24637.1"/>
    <property type="molecule type" value="Genomic_DNA"/>
</dbReference>
<sequence>MRISLRSTVVVLLIFTTILTIVECIRPFGPKKDGTPQNPSNRTSIKDKIKSNGLVKFITKHVGGSSGKLTEDNVDKLVKLVLNDADLIKLAAYKKLVFLYKNAKSDEDRKPLIYGIIKSATELIYYYFAENKGSKAKTIFKEGQSYANKCIQITNEKGPCLKWKALLDASLFFNLMKEKDTSLKKEFTRVANSYKSAVEHLPNDKMLVNMSKRIGCEFKIMEKTRPKFIDKIKSVNTLNSVTLFGGPGFDCLSTLLQLKGSINDEESGIYPLDYFHLIGRVYENQGEWQKAMEKLLEGRYYAPMLNQRARFVNKKMQDDYEKIYLSKFADK</sequence>
<gene>
    <name evidence="2" type="ORF">CINCED_3A008127</name>
</gene>
<reference evidence="2 3" key="1">
    <citation type="submission" date="2019-08" db="EMBL/GenBank/DDBJ databases">
        <authorList>
            <person name="Alioto T."/>
            <person name="Alioto T."/>
            <person name="Gomez Garrido J."/>
        </authorList>
    </citation>
    <scope>NUCLEOTIDE SEQUENCE [LARGE SCALE GENOMIC DNA]</scope>
</reference>
<name>A0A5E4LYB9_9HEMI</name>
<keyword evidence="3" id="KW-1185">Reference proteome</keyword>